<feature type="transmembrane region" description="Helical" evidence="8">
    <location>
        <begin position="191"/>
        <end position="210"/>
    </location>
</feature>
<dbReference type="EMBL" id="JAWCUA010000003">
    <property type="protein sequence ID" value="MDU0112405.1"/>
    <property type="molecule type" value="Genomic_DNA"/>
</dbReference>
<sequence>MTKKVEQTRNPMTANETPSKFNLFSFQGKMKILHLSWIAFFITFMVWFNFAPMLMAVKESLGLTTAEIKTLLILNVAFTIPARVIVGMLTDKYGPRLIYTGLLAICSIPCFAFAMADTFTQAAIARFALGLIGAGFVVGIRLVSEWFPHNELGTAEGIYGGWGNFGSAAAAFTLPTVAAICAGVFGGEDGWRWAMGLTGLVSLIYSFIFYKNVSDTPKGSTYYRPKKAGAMEVTSKGDFWLLLIMKIPMYGALALLTWKLSPAGINMFSETLVNGIYIGLAALYLFDSYHVWQVNKNIFVEPVAEIHKYSFKQVAVLNILYFATFGSELAVISMLPLFFSETFELTPVVAGMVASAYAFMNLMSRPGGGWLSDRFGRKPVLLILTAGLAIGYFVMGQVDSSWPVWLAVVAAMACSFFVQSGEGAVFAAVPLIKRRMTGQIAGMTGAYGNVGAVVYLTVLSLVDYSTFFLVIAATAVVGFAALLLMKEPEGHIAEVQEDGTVELISVSN</sequence>
<dbReference type="InterPro" id="IPR004737">
    <property type="entry name" value="NO3_transporter_NarK/NarU-like"/>
</dbReference>
<dbReference type="PROSITE" id="PS00216">
    <property type="entry name" value="SUGAR_TRANSPORT_1"/>
    <property type="match status" value="1"/>
</dbReference>
<feature type="transmembrane region" description="Helical" evidence="8">
    <location>
        <begin position="440"/>
        <end position="458"/>
    </location>
</feature>
<comment type="caution">
    <text evidence="8">Lacks conserved residue(s) required for the propagation of feature annotation.</text>
</comment>
<keyword evidence="8" id="KW-1003">Cell membrane</keyword>
<evidence type="ECO:0000313" key="11">
    <source>
        <dbReference type="Proteomes" id="UP001257914"/>
    </source>
</evidence>
<keyword evidence="3 8" id="KW-0813">Transport</keyword>
<comment type="subcellular location">
    <subcellularLocation>
        <location evidence="8">Cell membrane</location>
        <topology evidence="8">Multi-pass membrane protein</topology>
    </subcellularLocation>
    <subcellularLocation>
        <location evidence="1">Membrane</location>
        <topology evidence="1">Multi-pass membrane protein</topology>
    </subcellularLocation>
</comment>
<dbReference type="InterPro" id="IPR011701">
    <property type="entry name" value="MFS"/>
</dbReference>
<proteinExistence type="inferred from homology"/>
<feature type="transmembrane region" description="Helical" evidence="8">
    <location>
        <begin position="464"/>
        <end position="484"/>
    </location>
</feature>
<feature type="transmembrane region" description="Helical" evidence="8">
    <location>
        <begin position="315"/>
        <end position="339"/>
    </location>
</feature>
<keyword evidence="6 8" id="KW-0534">Nitrate assimilation</keyword>
<feature type="transmembrane region" description="Helical" evidence="8">
    <location>
        <begin position="70"/>
        <end position="90"/>
    </location>
</feature>
<keyword evidence="4 8" id="KW-0812">Transmembrane</keyword>
<dbReference type="Pfam" id="PF07690">
    <property type="entry name" value="MFS_1"/>
    <property type="match status" value="2"/>
</dbReference>
<comment type="caution">
    <text evidence="10">The sequence shown here is derived from an EMBL/GenBank/DDBJ whole genome shotgun (WGS) entry which is preliminary data.</text>
</comment>
<evidence type="ECO:0000256" key="1">
    <source>
        <dbReference type="ARBA" id="ARBA00004141"/>
    </source>
</evidence>
<keyword evidence="5 8" id="KW-1133">Transmembrane helix</keyword>
<dbReference type="InterPro" id="IPR044772">
    <property type="entry name" value="NO3_transporter"/>
</dbReference>
<evidence type="ECO:0000256" key="2">
    <source>
        <dbReference type="ARBA" id="ARBA00008432"/>
    </source>
</evidence>
<feature type="transmembrane region" description="Helical" evidence="8">
    <location>
        <begin position="264"/>
        <end position="286"/>
    </location>
</feature>
<dbReference type="RefSeq" id="WP_315946140.1">
    <property type="nucleotide sequence ID" value="NZ_JAWCUA010000003.1"/>
</dbReference>
<evidence type="ECO:0000256" key="6">
    <source>
        <dbReference type="ARBA" id="ARBA00023063"/>
    </source>
</evidence>
<keyword evidence="11" id="KW-1185">Reference proteome</keyword>
<dbReference type="PANTHER" id="PTHR23515">
    <property type="entry name" value="HIGH-AFFINITY NITRATE TRANSPORTER 2.3"/>
    <property type="match status" value="1"/>
</dbReference>
<dbReference type="NCBIfam" id="TIGR00886">
    <property type="entry name" value="2A0108"/>
    <property type="match status" value="1"/>
</dbReference>
<dbReference type="InterPro" id="IPR036259">
    <property type="entry name" value="MFS_trans_sf"/>
</dbReference>
<feature type="transmembrane region" description="Helical" evidence="8">
    <location>
        <begin position="404"/>
        <end position="428"/>
    </location>
</feature>
<evidence type="ECO:0000256" key="5">
    <source>
        <dbReference type="ARBA" id="ARBA00022989"/>
    </source>
</evidence>
<evidence type="ECO:0000313" key="10">
    <source>
        <dbReference type="EMBL" id="MDU0112405.1"/>
    </source>
</evidence>
<evidence type="ECO:0000259" key="9">
    <source>
        <dbReference type="PROSITE" id="PS50850"/>
    </source>
</evidence>
<dbReference type="SUPFAM" id="SSF103473">
    <property type="entry name" value="MFS general substrate transporter"/>
    <property type="match status" value="1"/>
</dbReference>
<dbReference type="Gene3D" id="1.20.1250.20">
    <property type="entry name" value="MFS general substrate transporter like domains"/>
    <property type="match status" value="2"/>
</dbReference>
<feature type="transmembrane region" description="Helical" evidence="8">
    <location>
        <begin position="97"/>
        <end position="116"/>
    </location>
</feature>
<evidence type="ECO:0000256" key="4">
    <source>
        <dbReference type="ARBA" id="ARBA00022692"/>
    </source>
</evidence>
<evidence type="ECO:0000256" key="3">
    <source>
        <dbReference type="ARBA" id="ARBA00022448"/>
    </source>
</evidence>
<feature type="transmembrane region" description="Helical" evidence="8">
    <location>
        <begin position="32"/>
        <end position="50"/>
    </location>
</feature>
<feature type="transmembrane region" description="Helical" evidence="8">
    <location>
        <begin position="122"/>
        <end position="144"/>
    </location>
</feature>
<dbReference type="CDD" id="cd17341">
    <property type="entry name" value="MFS_NRT2_like"/>
    <property type="match status" value="1"/>
</dbReference>
<dbReference type="InterPro" id="IPR005829">
    <property type="entry name" value="Sugar_transporter_CS"/>
</dbReference>
<accession>A0ABU3QYB6</accession>
<feature type="transmembrane region" description="Helical" evidence="8">
    <location>
        <begin position="380"/>
        <end position="398"/>
    </location>
</feature>
<evidence type="ECO:0000256" key="8">
    <source>
        <dbReference type="RuleBase" id="RU366033"/>
    </source>
</evidence>
<protein>
    <recommendedName>
        <fullName evidence="8">Nitrate/nitrite transporter</fullName>
    </recommendedName>
</protein>
<comment type="similarity">
    <text evidence="2 8">Belongs to the major facilitator superfamily. Nitrate/nitrite porter (TC 2.A.1.8) family.</text>
</comment>
<dbReference type="Proteomes" id="UP001257914">
    <property type="component" value="Unassembled WGS sequence"/>
</dbReference>
<dbReference type="PROSITE" id="PS50850">
    <property type="entry name" value="MFS"/>
    <property type="match status" value="1"/>
</dbReference>
<feature type="transmembrane region" description="Helical" evidence="8">
    <location>
        <begin position="345"/>
        <end position="364"/>
    </location>
</feature>
<evidence type="ECO:0000256" key="7">
    <source>
        <dbReference type="ARBA" id="ARBA00023136"/>
    </source>
</evidence>
<feature type="transmembrane region" description="Helical" evidence="8">
    <location>
        <begin position="239"/>
        <end position="258"/>
    </location>
</feature>
<dbReference type="InterPro" id="IPR020846">
    <property type="entry name" value="MFS_dom"/>
</dbReference>
<organism evidence="10 11">
    <name type="scientific">Psychrosphaera aquimarina</name>
    <dbReference type="NCBI Taxonomy" id="2044854"/>
    <lineage>
        <taxon>Bacteria</taxon>
        <taxon>Pseudomonadati</taxon>
        <taxon>Pseudomonadota</taxon>
        <taxon>Gammaproteobacteria</taxon>
        <taxon>Alteromonadales</taxon>
        <taxon>Pseudoalteromonadaceae</taxon>
        <taxon>Psychrosphaera</taxon>
    </lineage>
</organism>
<feature type="transmembrane region" description="Helical" evidence="8">
    <location>
        <begin position="165"/>
        <end position="185"/>
    </location>
</feature>
<keyword evidence="7 8" id="KW-0472">Membrane</keyword>
<reference evidence="10 11" key="1">
    <citation type="submission" date="2023-10" db="EMBL/GenBank/DDBJ databases">
        <title>Psychrosphaera aquimaarina strain SW33 isolated from seawater.</title>
        <authorList>
            <person name="Bayburt H."/>
            <person name="Kim J.M."/>
            <person name="Choi B.J."/>
            <person name="Jeon C.O."/>
        </authorList>
    </citation>
    <scope>NUCLEOTIDE SEQUENCE [LARGE SCALE GENOMIC DNA]</scope>
    <source>
        <strain evidence="10 11">KCTC 52743</strain>
    </source>
</reference>
<name>A0ABU3QYB6_9GAMM</name>
<gene>
    <name evidence="10" type="ORF">RT723_05200</name>
</gene>
<feature type="domain" description="Major facilitator superfamily (MFS) profile" evidence="9">
    <location>
        <begin position="32"/>
        <end position="490"/>
    </location>
</feature>